<dbReference type="EMBL" id="CAJJDM010000033">
    <property type="protein sequence ID" value="CAD8062957.1"/>
    <property type="molecule type" value="Genomic_DNA"/>
</dbReference>
<keyword evidence="2" id="KW-0812">Transmembrane</keyword>
<dbReference type="Proteomes" id="UP000688137">
    <property type="component" value="Unassembled WGS sequence"/>
</dbReference>
<name>A0A8S1L663_PARPR</name>
<evidence type="ECO:0008006" key="5">
    <source>
        <dbReference type="Google" id="ProtNLM"/>
    </source>
</evidence>
<evidence type="ECO:0000256" key="2">
    <source>
        <dbReference type="SAM" id="Phobius"/>
    </source>
</evidence>
<accession>A0A8S1L663</accession>
<feature type="transmembrane region" description="Helical" evidence="2">
    <location>
        <begin position="349"/>
        <end position="368"/>
    </location>
</feature>
<keyword evidence="1" id="KW-0175">Coiled coil</keyword>
<proteinExistence type="predicted"/>
<reference evidence="3" key="1">
    <citation type="submission" date="2021-01" db="EMBL/GenBank/DDBJ databases">
        <authorList>
            <consortium name="Genoscope - CEA"/>
            <person name="William W."/>
        </authorList>
    </citation>
    <scope>NUCLEOTIDE SEQUENCE</scope>
</reference>
<comment type="caution">
    <text evidence="3">The sequence shown here is derived from an EMBL/GenBank/DDBJ whole genome shotgun (WGS) entry which is preliminary data.</text>
</comment>
<organism evidence="3 4">
    <name type="scientific">Paramecium primaurelia</name>
    <dbReference type="NCBI Taxonomy" id="5886"/>
    <lineage>
        <taxon>Eukaryota</taxon>
        <taxon>Sar</taxon>
        <taxon>Alveolata</taxon>
        <taxon>Ciliophora</taxon>
        <taxon>Intramacronucleata</taxon>
        <taxon>Oligohymenophorea</taxon>
        <taxon>Peniculida</taxon>
        <taxon>Parameciidae</taxon>
        <taxon>Paramecium</taxon>
    </lineage>
</organism>
<evidence type="ECO:0000256" key="1">
    <source>
        <dbReference type="SAM" id="Coils"/>
    </source>
</evidence>
<dbReference type="AlphaFoldDB" id="A0A8S1L663"/>
<keyword evidence="4" id="KW-1185">Reference proteome</keyword>
<gene>
    <name evidence="3" type="ORF">PPRIM_AZ9-3.1.T0340076</name>
</gene>
<evidence type="ECO:0000313" key="3">
    <source>
        <dbReference type="EMBL" id="CAD8062957.1"/>
    </source>
</evidence>
<keyword evidence="2" id="KW-0472">Membrane</keyword>
<feature type="transmembrane region" description="Helical" evidence="2">
    <location>
        <begin position="313"/>
        <end position="329"/>
    </location>
</feature>
<keyword evidence="2" id="KW-1133">Transmembrane helix</keyword>
<sequence>MSNQCKGQRKLKLLMKPIIRLDYYNHYKEIHNHSNKLYYITRKLIINNLNKSQNYNTYQMREKNQILNRNIQLIINQQNHNKQIRYSQNNFYNWNKNIYQNILNQIENKLLKKDDTNIIIVQIIKLNHYQIRIKNSYTIIITQRIELFYNKKELRSNPNYFKSELNKQYEQRNEENKKLNELLKQQEYKWRLSCIEFEKEMQQSYSTKLNFEIKHQVQIISDDYQKSLINYTQTIAVLQGQMQILQKNKMNNFTKLILKTTILNQNSNYVNNYNTLGILEQLNRLEDCQKYNSKMYKKCQQILIKNFMFDKNLYIYIILILIINSILKSRKVQQSKSNIRFNAKYSNNFLKWILGVYIKINLIEFILLTKYSIQ</sequence>
<protein>
    <recommendedName>
        <fullName evidence="5">Transmembrane protein</fullName>
    </recommendedName>
</protein>
<feature type="coiled-coil region" evidence="1">
    <location>
        <begin position="162"/>
        <end position="189"/>
    </location>
</feature>
<evidence type="ECO:0000313" key="4">
    <source>
        <dbReference type="Proteomes" id="UP000688137"/>
    </source>
</evidence>